<protein>
    <submittedName>
        <fullName evidence="1">Uncharacterized protein</fullName>
    </submittedName>
</protein>
<accession>A0ACD3A6Q0</accession>
<sequence>MTTIPTKRTGGCLCGEVRYEVEGDPFSFAVCHCANCRKTTGSAFMSNAFFKPEAITITKGSDKFKEYRDSATTSGRTLTRTFCPECGSCLFMYNDSREFTIIPVGTLDEPVDWVPRRESRDDARFSWVKELQIEHKLKSTL</sequence>
<reference evidence="1 2" key="1">
    <citation type="journal article" date="2019" name="Nat. Ecol. Evol.">
        <title>Megaphylogeny resolves global patterns of mushroom evolution.</title>
        <authorList>
            <person name="Varga T."/>
            <person name="Krizsan K."/>
            <person name="Foldi C."/>
            <person name="Dima B."/>
            <person name="Sanchez-Garcia M."/>
            <person name="Sanchez-Ramirez S."/>
            <person name="Szollosi G.J."/>
            <person name="Szarkandi J.G."/>
            <person name="Papp V."/>
            <person name="Albert L."/>
            <person name="Andreopoulos W."/>
            <person name="Angelini C."/>
            <person name="Antonin V."/>
            <person name="Barry K.W."/>
            <person name="Bougher N.L."/>
            <person name="Buchanan P."/>
            <person name="Buyck B."/>
            <person name="Bense V."/>
            <person name="Catcheside P."/>
            <person name="Chovatia M."/>
            <person name="Cooper J."/>
            <person name="Damon W."/>
            <person name="Desjardin D."/>
            <person name="Finy P."/>
            <person name="Geml J."/>
            <person name="Haridas S."/>
            <person name="Hughes K."/>
            <person name="Justo A."/>
            <person name="Karasinski D."/>
            <person name="Kautmanova I."/>
            <person name="Kiss B."/>
            <person name="Kocsube S."/>
            <person name="Kotiranta H."/>
            <person name="LaButti K.M."/>
            <person name="Lechner B.E."/>
            <person name="Liimatainen K."/>
            <person name="Lipzen A."/>
            <person name="Lukacs Z."/>
            <person name="Mihaltcheva S."/>
            <person name="Morgado L.N."/>
            <person name="Niskanen T."/>
            <person name="Noordeloos M.E."/>
            <person name="Ohm R.A."/>
            <person name="Ortiz-Santana B."/>
            <person name="Ovrebo C."/>
            <person name="Racz N."/>
            <person name="Riley R."/>
            <person name="Savchenko A."/>
            <person name="Shiryaev A."/>
            <person name="Soop K."/>
            <person name="Spirin V."/>
            <person name="Szebenyi C."/>
            <person name="Tomsovsky M."/>
            <person name="Tulloss R.E."/>
            <person name="Uehling J."/>
            <person name="Grigoriev I.V."/>
            <person name="Vagvolgyi C."/>
            <person name="Papp T."/>
            <person name="Martin F.M."/>
            <person name="Miettinen O."/>
            <person name="Hibbett D.S."/>
            <person name="Nagy L.G."/>
        </authorList>
    </citation>
    <scope>NUCLEOTIDE SEQUENCE [LARGE SCALE GENOMIC DNA]</scope>
    <source>
        <strain evidence="1 2">NL-1719</strain>
    </source>
</reference>
<dbReference type="EMBL" id="ML208681">
    <property type="protein sequence ID" value="TFK61226.1"/>
    <property type="molecule type" value="Genomic_DNA"/>
</dbReference>
<evidence type="ECO:0000313" key="1">
    <source>
        <dbReference type="EMBL" id="TFK61226.1"/>
    </source>
</evidence>
<gene>
    <name evidence="1" type="ORF">BDN72DRAFT_965290</name>
</gene>
<keyword evidence="2" id="KW-1185">Reference proteome</keyword>
<name>A0ACD3A6Q0_9AGAR</name>
<dbReference type="Proteomes" id="UP000308600">
    <property type="component" value="Unassembled WGS sequence"/>
</dbReference>
<evidence type="ECO:0000313" key="2">
    <source>
        <dbReference type="Proteomes" id="UP000308600"/>
    </source>
</evidence>
<proteinExistence type="predicted"/>
<organism evidence="1 2">
    <name type="scientific">Pluteus cervinus</name>
    <dbReference type="NCBI Taxonomy" id="181527"/>
    <lineage>
        <taxon>Eukaryota</taxon>
        <taxon>Fungi</taxon>
        <taxon>Dikarya</taxon>
        <taxon>Basidiomycota</taxon>
        <taxon>Agaricomycotina</taxon>
        <taxon>Agaricomycetes</taxon>
        <taxon>Agaricomycetidae</taxon>
        <taxon>Agaricales</taxon>
        <taxon>Pluteineae</taxon>
        <taxon>Pluteaceae</taxon>
        <taxon>Pluteus</taxon>
    </lineage>
</organism>